<dbReference type="CDD" id="cd05254">
    <property type="entry name" value="dTDP_HR_like_SDR_e"/>
    <property type="match status" value="1"/>
</dbReference>
<dbReference type="UniPathway" id="UPA00124"/>
<dbReference type="GO" id="GO:0005829">
    <property type="term" value="C:cytosol"/>
    <property type="evidence" value="ECO:0007669"/>
    <property type="project" value="TreeGrafter"/>
</dbReference>
<proteinExistence type="inferred from homology"/>
<sequence>MGATVAITGAGGQLGRCLRLTAPGGVEVRELRRGDLDVADPEAVAAHPAFRGVDAVINAAAATDVDGQEDEPDRAEALNAAAPGHLARRAAEEGALLVHVSTDYVFGNRGAAGGPIGSHEAPDPASVYGRTKLAGERAVHEADPRHAVVRTSWLYSGDVLPGHKDFVSTMLRLARAGEGARVVADQVGTPTFAVDLARALWRLALGERPEPAPGRGLVLHAAGSGETSWHGLAREVFAAAGADPGLVEPVATGQWPTRAARPAYSALRSDLKLPEWRSGVRRAAAGSLDPR</sequence>
<evidence type="ECO:0000256" key="1">
    <source>
        <dbReference type="ARBA" id="ARBA00010944"/>
    </source>
</evidence>
<dbReference type="InterPro" id="IPR005913">
    <property type="entry name" value="dTDP_dehydrorham_reduct"/>
</dbReference>
<dbReference type="GO" id="GO:0008831">
    <property type="term" value="F:dTDP-4-dehydrorhamnose reductase activity"/>
    <property type="evidence" value="ECO:0007669"/>
    <property type="project" value="UniProtKB-EC"/>
</dbReference>
<reference evidence="4 5" key="1">
    <citation type="submission" date="2012-08" db="EMBL/GenBank/DDBJ databases">
        <title>The Genome Sequence of Turicella otitidis ATCC 51513.</title>
        <authorList>
            <consortium name="The Broad Institute Genome Sequencing Platform"/>
            <person name="Earl A."/>
            <person name="Ward D."/>
            <person name="Feldgarden M."/>
            <person name="Gevers D."/>
            <person name="Huys G."/>
            <person name="Walker B."/>
            <person name="Young S.K."/>
            <person name="Zeng Q."/>
            <person name="Gargeya S."/>
            <person name="Fitzgerald M."/>
            <person name="Haas B."/>
            <person name="Abouelleil A."/>
            <person name="Alvarado L."/>
            <person name="Arachchi H.M."/>
            <person name="Berlin A.M."/>
            <person name="Chapman S.B."/>
            <person name="Goldberg J."/>
            <person name="Griggs A."/>
            <person name="Gujja S."/>
            <person name="Hansen M."/>
            <person name="Howarth C."/>
            <person name="Imamovic A."/>
            <person name="Larimer J."/>
            <person name="McCowen C."/>
            <person name="Montmayeur A."/>
            <person name="Murphy C."/>
            <person name="Neiman D."/>
            <person name="Pearson M."/>
            <person name="Priest M."/>
            <person name="Roberts A."/>
            <person name="Saif S."/>
            <person name="Shea T."/>
            <person name="Sisk P."/>
            <person name="Sykes S."/>
            <person name="Wortman J."/>
            <person name="Nusbaum C."/>
            <person name="Birren B."/>
        </authorList>
    </citation>
    <scope>NUCLEOTIDE SEQUENCE [LARGE SCALE GENOMIC DNA]</scope>
    <source>
        <strain evidence="4 5">ATCC 51513</strain>
    </source>
</reference>
<dbReference type="Gene3D" id="3.40.50.720">
    <property type="entry name" value="NAD(P)-binding Rossmann-like Domain"/>
    <property type="match status" value="1"/>
</dbReference>
<evidence type="ECO:0000256" key="2">
    <source>
        <dbReference type="RuleBase" id="RU364082"/>
    </source>
</evidence>
<dbReference type="PANTHER" id="PTHR10491:SF4">
    <property type="entry name" value="METHIONINE ADENOSYLTRANSFERASE 2 SUBUNIT BETA"/>
    <property type="match status" value="1"/>
</dbReference>
<name>K0YQU7_9CORY</name>
<dbReference type="HOGENOM" id="CLU_045518_1_2_11"/>
<keyword evidence="5" id="KW-1185">Reference proteome</keyword>
<comment type="similarity">
    <text evidence="1 2">Belongs to the dTDP-4-dehydrorhamnose reductase family.</text>
</comment>
<comment type="caution">
    <text evidence="4">The sequence shown here is derived from an EMBL/GenBank/DDBJ whole genome shotgun (WGS) entry which is preliminary data.</text>
</comment>
<protein>
    <recommendedName>
        <fullName evidence="2">dTDP-4-dehydrorhamnose reductase</fullName>
        <ecNumber evidence="2">1.1.1.133</ecNumber>
    </recommendedName>
</protein>
<dbReference type="GO" id="GO:0019305">
    <property type="term" value="P:dTDP-rhamnose biosynthetic process"/>
    <property type="evidence" value="ECO:0007669"/>
    <property type="project" value="UniProtKB-UniPathway"/>
</dbReference>
<dbReference type="EMBL" id="AHAE01000051">
    <property type="protein sequence ID" value="EJZ81909.1"/>
    <property type="molecule type" value="Genomic_DNA"/>
</dbReference>
<organism evidence="4 5">
    <name type="scientific">Corynebacterium otitidis ATCC 51513</name>
    <dbReference type="NCBI Taxonomy" id="883169"/>
    <lineage>
        <taxon>Bacteria</taxon>
        <taxon>Bacillati</taxon>
        <taxon>Actinomycetota</taxon>
        <taxon>Actinomycetes</taxon>
        <taxon>Mycobacteriales</taxon>
        <taxon>Corynebacteriaceae</taxon>
        <taxon>Corynebacterium</taxon>
    </lineage>
</organism>
<dbReference type="PANTHER" id="PTHR10491">
    <property type="entry name" value="DTDP-4-DEHYDRORHAMNOSE REDUCTASE"/>
    <property type="match status" value="1"/>
</dbReference>
<keyword evidence="2" id="KW-0521">NADP</keyword>
<accession>K0YQU7</accession>
<dbReference type="NCBIfam" id="TIGR01214">
    <property type="entry name" value="rmlD"/>
    <property type="match status" value="1"/>
</dbReference>
<dbReference type="Gene3D" id="3.90.25.10">
    <property type="entry name" value="UDP-galactose 4-epimerase, domain 1"/>
    <property type="match status" value="1"/>
</dbReference>
<keyword evidence="2" id="KW-0560">Oxidoreductase</keyword>
<dbReference type="SUPFAM" id="SSF51735">
    <property type="entry name" value="NAD(P)-binding Rossmann-fold domains"/>
    <property type="match status" value="1"/>
</dbReference>
<dbReference type="OrthoDB" id="9803892at2"/>
<evidence type="ECO:0000313" key="4">
    <source>
        <dbReference type="EMBL" id="EJZ81909.1"/>
    </source>
</evidence>
<comment type="pathway">
    <text evidence="2">Carbohydrate biosynthesis; dTDP-L-rhamnose biosynthesis.</text>
</comment>
<evidence type="ECO:0000259" key="3">
    <source>
        <dbReference type="Pfam" id="PF04321"/>
    </source>
</evidence>
<dbReference type="EC" id="1.1.1.133" evidence="2"/>
<dbReference type="Pfam" id="PF04321">
    <property type="entry name" value="RmlD_sub_bind"/>
    <property type="match status" value="1"/>
</dbReference>
<dbReference type="InterPro" id="IPR029903">
    <property type="entry name" value="RmlD-like-bd"/>
</dbReference>
<comment type="function">
    <text evidence="2">Catalyzes the reduction of dTDP-6-deoxy-L-lyxo-4-hexulose to yield dTDP-L-rhamnose.</text>
</comment>
<dbReference type="eggNOG" id="COG1091">
    <property type="taxonomic scope" value="Bacteria"/>
</dbReference>
<dbReference type="RefSeq" id="WP_004601044.1">
    <property type="nucleotide sequence ID" value="NZ_HF541867.1"/>
</dbReference>
<dbReference type="STRING" id="29321.AAV33_01540"/>
<evidence type="ECO:0000313" key="5">
    <source>
        <dbReference type="Proteomes" id="UP000006078"/>
    </source>
</evidence>
<dbReference type="Proteomes" id="UP000006078">
    <property type="component" value="Unassembled WGS sequence"/>
</dbReference>
<feature type="domain" description="RmlD-like substrate binding" evidence="3">
    <location>
        <begin position="5"/>
        <end position="282"/>
    </location>
</feature>
<dbReference type="AlphaFoldDB" id="K0YQU7"/>
<gene>
    <name evidence="4" type="ORF">HMPREF9719_01154</name>
</gene>
<dbReference type="InterPro" id="IPR036291">
    <property type="entry name" value="NAD(P)-bd_dom_sf"/>
</dbReference>